<dbReference type="SUPFAM" id="SSF47323">
    <property type="entry name" value="Anticodon-binding domain of a subclass of class I aminoacyl-tRNA synthetases"/>
    <property type="match status" value="1"/>
</dbReference>
<dbReference type="GO" id="GO:0004814">
    <property type="term" value="F:arginine-tRNA ligase activity"/>
    <property type="evidence" value="ECO:0007669"/>
    <property type="project" value="InterPro"/>
</dbReference>
<dbReference type="GO" id="GO:0005524">
    <property type="term" value="F:ATP binding"/>
    <property type="evidence" value="ECO:0007669"/>
    <property type="project" value="UniProtKB-KW"/>
</dbReference>
<dbReference type="Pfam" id="PF05746">
    <property type="entry name" value="DALR_1"/>
    <property type="match status" value="1"/>
</dbReference>
<feature type="domain" description="DALR anticodon binding" evidence="4">
    <location>
        <begin position="175"/>
        <end position="315"/>
    </location>
</feature>
<gene>
    <name evidence="5" type="ORF">ENR15_03400</name>
</gene>
<keyword evidence="2" id="KW-0547">Nucleotide-binding</keyword>
<evidence type="ECO:0000256" key="3">
    <source>
        <dbReference type="ARBA" id="ARBA00022840"/>
    </source>
</evidence>
<keyword evidence="3" id="KW-0067">ATP-binding</keyword>
<dbReference type="InterPro" id="IPR008909">
    <property type="entry name" value="DALR_anticod-bd"/>
</dbReference>
<protein>
    <recommendedName>
        <fullName evidence="4">DALR anticodon binding domain-containing protein</fullName>
    </recommendedName>
</protein>
<comment type="caution">
    <text evidence="5">The sequence shown here is derived from an EMBL/GenBank/DDBJ whole genome shotgun (WGS) entry which is preliminary data.</text>
</comment>
<keyword evidence="1" id="KW-0436">Ligase</keyword>
<dbReference type="SMART" id="SM00836">
    <property type="entry name" value="DALR_1"/>
    <property type="match status" value="1"/>
</dbReference>
<evidence type="ECO:0000256" key="1">
    <source>
        <dbReference type="ARBA" id="ARBA00022598"/>
    </source>
</evidence>
<dbReference type="GO" id="GO:0006420">
    <property type="term" value="P:arginyl-tRNA aminoacylation"/>
    <property type="evidence" value="ECO:0007669"/>
    <property type="project" value="InterPro"/>
</dbReference>
<accession>A0A7C3ZK40</accession>
<name>A0A7C3ZK40_9CYAN</name>
<reference evidence="5" key="1">
    <citation type="journal article" date="2020" name="mSystems">
        <title>Genome- and Community-Level Interaction Insights into Carbon Utilization and Element Cycling Functions of Hydrothermarchaeota in Hydrothermal Sediment.</title>
        <authorList>
            <person name="Zhou Z."/>
            <person name="Liu Y."/>
            <person name="Xu W."/>
            <person name="Pan J."/>
            <person name="Luo Z.H."/>
            <person name="Li M."/>
        </authorList>
    </citation>
    <scope>NUCLEOTIDE SEQUENCE [LARGE SCALE GENOMIC DNA]</scope>
    <source>
        <strain evidence="5">SpSt-374</strain>
    </source>
</reference>
<organism evidence="5">
    <name type="scientific">Planktothricoides sp. SpSt-374</name>
    <dbReference type="NCBI Taxonomy" id="2282167"/>
    <lineage>
        <taxon>Bacteria</taxon>
        <taxon>Bacillati</taxon>
        <taxon>Cyanobacteriota</taxon>
        <taxon>Cyanophyceae</taxon>
        <taxon>Oscillatoriophycideae</taxon>
        <taxon>Oscillatoriales</taxon>
        <taxon>Oscillatoriaceae</taxon>
        <taxon>Planktothricoides</taxon>
    </lineage>
</organism>
<evidence type="ECO:0000256" key="2">
    <source>
        <dbReference type="ARBA" id="ARBA00022741"/>
    </source>
</evidence>
<dbReference type="AlphaFoldDB" id="A0A7C3ZK40"/>
<proteinExistence type="predicted"/>
<dbReference type="EMBL" id="DSPX01000034">
    <property type="protein sequence ID" value="HGF99723.1"/>
    <property type="molecule type" value="Genomic_DNA"/>
</dbReference>
<sequence>MDVNHRGTLHIDTWSDAAGFRSIKEKFCHELELGLKLYCESSQRTLPHQKTLAQRDIPLHRVKGGYGVTYISALALKLEKVWGQGAIEIASPLAAAVVTNPDFTITVSPTGGIHLQLTPTGIAHWLQGLCLQRNGEWEAQGDVRSWALAQKTTESGGDGRGWVGGKDLLPRLFQLQYAHARCCSLLRLAHREGLMSVDVVGTADWTTEETFPWLDEEGNLRLSHPAEMAVISQLAGSWDGFWDMQLGGKSASVLPLAVALSEDWLKFYAGCRIWGEVKKKNLALARARLGLVMAARQTLKLLLEKGLGVLAPLEL</sequence>
<evidence type="ECO:0000313" key="5">
    <source>
        <dbReference type="EMBL" id="HGF99723.1"/>
    </source>
</evidence>
<dbReference type="InterPro" id="IPR009080">
    <property type="entry name" value="tRNAsynth_Ia_anticodon-bd"/>
</dbReference>
<dbReference type="Gene3D" id="1.10.730.10">
    <property type="entry name" value="Isoleucyl-tRNA Synthetase, Domain 1"/>
    <property type="match status" value="1"/>
</dbReference>
<evidence type="ECO:0000259" key="4">
    <source>
        <dbReference type="SMART" id="SM00836"/>
    </source>
</evidence>